<sequence length="176" mass="20129">MFFKDQLQMLDLLNNQFQGRIPHGMTSNMSCLVYLRLSGNNLKGDLFLKNSSLPNLKWIYLNNNHLSGTFPYALLKSMELGMIDIENNDLSKELSSYLPVLQKLKVLLLGGNRFEGKILMQICQMRDLWILDLSENDLFGDIPHCVDNFSSWLDSSYGGYLPVDSWNKIDLITKGS</sequence>
<evidence type="ECO:0000256" key="7">
    <source>
        <dbReference type="ARBA" id="ARBA00023180"/>
    </source>
</evidence>
<evidence type="ECO:0000256" key="1">
    <source>
        <dbReference type="ARBA" id="ARBA00004479"/>
    </source>
</evidence>
<keyword evidence="6" id="KW-0675">Receptor</keyword>
<organism evidence="8 9">
    <name type="scientific">Gossypium barbadense</name>
    <name type="common">Sea Island cotton</name>
    <name type="synonym">Hibiscus barbadensis</name>
    <dbReference type="NCBI Taxonomy" id="3634"/>
    <lineage>
        <taxon>Eukaryota</taxon>
        <taxon>Viridiplantae</taxon>
        <taxon>Streptophyta</taxon>
        <taxon>Embryophyta</taxon>
        <taxon>Tracheophyta</taxon>
        <taxon>Spermatophyta</taxon>
        <taxon>Magnoliopsida</taxon>
        <taxon>eudicotyledons</taxon>
        <taxon>Gunneridae</taxon>
        <taxon>Pentapetalae</taxon>
        <taxon>rosids</taxon>
        <taxon>malvids</taxon>
        <taxon>Malvales</taxon>
        <taxon>Malvaceae</taxon>
        <taxon>Malvoideae</taxon>
        <taxon>Gossypium</taxon>
    </lineage>
</organism>
<dbReference type="SUPFAM" id="SSF52058">
    <property type="entry name" value="L domain-like"/>
    <property type="match status" value="1"/>
</dbReference>
<accession>A0A2P5VY39</accession>
<keyword evidence="5" id="KW-0472">Membrane</keyword>
<reference evidence="8 9" key="1">
    <citation type="submission" date="2015-01" db="EMBL/GenBank/DDBJ databases">
        <title>Genome of allotetraploid Gossypium barbadense reveals genomic plasticity and fiber elongation in cotton evolution.</title>
        <authorList>
            <person name="Chen X."/>
            <person name="Liu X."/>
            <person name="Zhao B."/>
            <person name="Zheng H."/>
            <person name="Hu Y."/>
            <person name="Lu G."/>
            <person name="Yang C."/>
            <person name="Chen J."/>
            <person name="Shan C."/>
            <person name="Zhang L."/>
            <person name="Zhou Y."/>
            <person name="Wang L."/>
            <person name="Guo W."/>
            <person name="Bai Y."/>
            <person name="Ruan J."/>
            <person name="Shangguan X."/>
            <person name="Mao Y."/>
            <person name="Jiang J."/>
            <person name="Zhu Y."/>
            <person name="Lei J."/>
            <person name="Kang H."/>
            <person name="Chen S."/>
            <person name="He X."/>
            <person name="Wang R."/>
            <person name="Wang Y."/>
            <person name="Chen J."/>
            <person name="Wang L."/>
            <person name="Yu S."/>
            <person name="Wang B."/>
            <person name="Wei J."/>
            <person name="Song S."/>
            <person name="Lu X."/>
            <person name="Gao Z."/>
            <person name="Gu W."/>
            <person name="Deng X."/>
            <person name="Ma D."/>
            <person name="Wang S."/>
            <person name="Liang W."/>
            <person name="Fang L."/>
            <person name="Cai C."/>
            <person name="Zhu X."/>
            <person name="Zhou B."/>
            <person name="Zhang Y."/>
            <person name="Chen Z."/>
            <person name="Xu S."/>
            <person name="Zhu R."/>
            <person name="Wang S."/>
            <person name="Zhang T."/>
            <person name="Zhao G."/>
        </authorList>
    </citation>
    <scope>NUCLEOTIDE SEQUENCE [LARGE SCALE GENOMIC DNA]</scope>
    <source>
        <strain evidence="9">cv. Xinhai21</strain>
        <tissue evidence="8">Leaf</tissue>
    </source>
</reference>
<dbReference type="Pfam" id="PF00560">
    <property type="entry name" value="LRR_1"/>
    <property type="match status" value="3"/>
</dbReference>
<dbReference type="EMBL" id="KZ670204">
    <property type="protein sequence ID" value="PPR83725.1"/>
    <property type="molecule type" value="Genomic_DNA"/>
</dbReference>
<dbReference type="PANTHER" id="PTHR48063">
    <property type="entry name" value="LRR RECEPTOR-LIKE KINASE"/>
    <property type="match status" value="1"/>
</dbReference>
<keyword evidence="7" id="KW-0325">Glycoprotein</keyword>
<name>A0A2P5VY39_GOSBA</name>
<evidence type="ECO:0000256" key="2">
    <source>
        <dbReference type="ARBA" id="ARBA00022692"/>
    </source>
</evidence>
<dbReference type="InterPro" id="IPR046956">
    <property type="entry name" value="RLP23-like"/>
</dbReference>
<dbReference type="InterPro" id="IPR001611">
    <property type="entry name" value="Leu-rich_rpt"/>
</dbReference>
<proteinExistence type="predicted"/>
<evidence type="ECO:0000256" key="4">
    <source>
        <dbReference type="ARBA" id="ARBA00022989"/>
    </source>
</evidence>
<evidence type="ECO:0000256" key="3">
    <source>
        <dbReference type="ARBA" id="ARBA00022729"/>
    </source>
</evidence>
<evidence type="ECO:0000313" key="8">
    <source>
        <dbReference type="EMBL" id="PPR83725.1"/>
    </source>
</evidence>
<keyword evidence="3" id="KW-0732">Signal</keyword>
<dbReference type="PANTHER" id="PTHR48063:SF98">
    <property type="entry name" value="LRR RECEPTOR-LIKE SERINE_THREONINE-PROTEIN KINASE FLS2"/>
    <property type="match status" value="1"/>
</dbReference>
<keyword evidence="2" id="KW-0812">Transmembrane</keyword>
<keyword evidence="4" id="KW-1133">Transmembrane helix</keyword>
<dbReference type="Proteomes" id="UP000239757">
    <property type="component" value="Unassembled WGS sequence"/>
</dbReference>
<protein>
    <recommendedName>
        <fullName evidence="10">Leucine-rich repeat-containing N-terminal plant-type domain-containing protein</fullName>
    </recommendedName>
</protein>
<comment type="subcellular location">
    <subcellularLocation>
        <location evidence="1">Membrane</location>
        <topology evidence="1">Single-pass type I membrane protein</topology>
    </subcellularLocation>
</comment>
<dbReference type="InterPro" id="IPR032675">
    <property type="entry name" value="LRR_dom_sf"/>
</dbReference>
<dbReference type="Gene3D" id="3.80.10.10">
    <property type="entry name" value="Ribonuclease Inhibitor"/>
    <property type="match status" value="1"/>
</dbReference>
<evidence type="ECO:0000313" key="9">
    <source>
        <dbReference type="Proteomes" id="UP000239757"/>
    </source>
</evidence>
<evidence type="ECO:0000256" key="6">
    <source>
        <dbReference type="ARBA" id="ARBA00023170"/>
    </source>
</evidence>
<dbReference type="GO" id="GO:0016020">
    <property type="term" value="C:membrane"/>
    <property type="evidence" value="ECO:0007669"/>
    <property type="project" value="UniProtKB-SubCell"/>
</dbReference>
<dbReference type="OrthoDB" id="1060944at2759"/>
<gene>
    <name evidence="8" type="ORF">GOBAR_AA36985</name>
</gene>
<dbReference type="AlphaFoldDB" id="A0A2P5VY39"/>
<evidence type="ECO:0008006" key="10">
    <source>
        <dbReference type="Google" id="ProtNLM"/>
    </source>
</evidence>
<evidence type="ECO:0000256" key="5">
    <source>
        <dbReference type="ARBA" id="ARBA00023136"/>
    </source>
</evidence>